<evidence type="ECO:0000256" key="1">
    <source>
        <dbReference type="SAM" id="Phobius"/>
    </source>
</evidence>
<evidence type="ECO:0000313" key="3">
    <source>
        <dbReference type="Proteomes" id="UP000245119"/>
    </source>
</evidence>
<dbReference type="AlphaFoldDB" id="A0A2T7PVF8"/>
<keyword evidence="3" id="KW-1185">Reference proteome</keyword>
<evidence type="ECO:0008006" key="4">
    <source>
        <dbReference type="Google" id="ProtNLM"/>
    </source>
</evidence>
<sequence length="134" mass="15185">MSPDCRQMCLSCQFVDNPKKEGIECATAPYNWTFGDTRMRCNFRCIIEGHFDKESGMPAYFYRGCSASNDLTSEKCYEDEARVYCSFSCVDDDYCNSRVLMPSSNKKSSALRVTTSFVEMLAGTALGLYIVVRF</sequence>
<keyword evidence="1" id="KW-0812">Transmembrane</keyword>
<gene>
    <name evidence="2" type="ORF">C0Q70_04402</name>
</gene>
<feature type="transmembrane region" description="Helical" evidence="1">
    <location>
        <begin position="110"/>
        <end position="132"/>
    </location>
</feature>
<accession>A0A2T7PVF8</accession>
<organism evidence="2 3">
    <name type="scientific">Pomacea canaliculata</name>
    <name type="common">Golden apple snail</name>
    <dbReference type="NCBI Taxonomy" id="400727"/>
    <lineage>
        <taxon>Eukaryota</taxon>
        <taxon>Metazoa</taxon>
        <taxon>Spiralia</taxon>
        <taxon>Lophotrochozoa</taxon>
        <taxon>Mollusca</taxon>
        <taxon>Gastropoda</taxon>
        <taxon>Caenogastropoda</taxon>
        <taxon>Architaenioglossa</taxon>
        <taxon>Ampullarioidea</taxon>
        <taxon>Ampullariidae</taxon>
        <taxon>Pomacea</taxon>
    </lineage>
</organism>
<dbReference type="OrthoDB" id="6041233at2759"/>
<reference evidence="2 3" key="1">
    <citation type="submission" date="2018-04" db="EMBL/GenBank/DDBJ databases">
        <title>The genome of golden apple snail Pomacea canaliculata provides insight into stress tolerance and invasive adaptation.</title>
        <authorList>
            <person name="Liu C."/>
            <person name="Liu B."/>
            <person name="Ren Y."/>
            <person name="Zhang Y."/>
            <person name="Wang H."/>
            <person name="Li S."/>
            <person name="Jiang F."/>
            <person name="Yin L."/>
            <person name="Zhang G."/>
            <person name="Qian W."/>
            <person name="Fan W."/>
        </authorList>
    </citation>
    <scope>NUCLEOTIDE SEQUENCE [LARGE SCALE GENOMIC DNA]</scope>
    <source>
        <strain evidence="2">SZHN2017</strain>
        <tissue evidence="2">Muscle</tissue>
    </source>
</reference>
<dbReference type="EMBL" id="PZQS01000002">
    <property type="protein sequence ID" value="PVD37403.1"/>
    <property type="molecule type" value="Genomic_DNA"/>
</dbReference>
<keyword evidence="1" id="KW-0472">Membrane</keyword>
<proteinExistence type="predicted"/>
<comment type="caution">
    <text evidence="2">The sequence shown here is derived from an EMBL/GenBank/DDBJ whole genome shotgun (WGS) entry which is preliminary data.</text>
</comment>
<evidence type="ECO:0000313" key="2">
    <source>
        <dbReference type="EMBL" id="PVD37403.1"/>
    </source>
</evidence>
<keyword evidence="1" id="KW-1133">Transmembrane helix</keyword>
<name>A0A2T7PVF8_POMCA</name>
<dbReference type="Proteomes" id="UP000245119">
    <property type="component" value="Linkage Group LG2"/>
</dbReference>
<protein>
    <recommendedName>
        <fullName evidence="4">UPAR/Ly6 domain-containing protein</fullName>
    </recommendedName>
</protein>